<gene>
    <name evidence="9" type="ORF">GN330_06695</name>
</gene>
<dbReference type="InterPro" id="IPR013325">
    <property type="entry name" value="RNA_pol_sigma_r2"/>
</dbReference>
<dbReference type="AlphaFoldDB" id="A0A844QFT4"/>
<evidence type="ECO:0000256" key="4">
    <source>
        <dbReference type="ARBA" id="ARBA00023125"/>
    </source>
</evidence>
<keyword evidence="4 6" id="KW-0238">DNA-binding</keyword>
<dbReference type="InterPro" id="IPR039425">
    <property type="entry name" value="RNA_pol_sigma-70-like"/>
</dbReference>
<dbReference type="InterPro" id="IPR014284">
    <property type="entry name" value="RNA_pol_sigma-70_dom"/>
</dbReference>
<dbReference type="PROSITE" id="PS01063">
    <property type="entry name" value="SIGMA70_ECF"/>
    <property type="match status" value="1"/>
</dbReference>
<evidence type="ECO:0000259" key="7">
    <source>
        <dbReference type="Pfam" id="PF04542"/>
    </source>
</evidence>
<dbReference type="Pfam" id="PF04542">
    <property type="entry name" value="Sigma70_r2"/>
    <property type="match status" value="1"/>
</dbReference>
<dbReference type="SUPFAM" id="SSF88946">
    <property type="entry name" value="Sigma2 domain of RNA polymerase sigma factors"/>
    <property type="match status" value="1"/>
</dbReference>
<dbReference type="GO" id="GO:0016987">
    <property type="term" value="F:sigma factor activity"/>
    <property type="evidence" value="ECO:0007669"/>
    <property type="project" value="UniProtKB-KW"/>
</dbReference>
<dbReference type="Gene3D" id="1.10.10.10">
    <property type="entry name" value="Winged helix-like DNA-binding domain superfamily/Winged helix DNA-binding domain"/>
    <property type="match status" value="1"/>
</dbReference>
<keyword evidence="2 6" id="KW-0805">Transcription regulation</keyword>
<evidence type="ECO:0000256" key="6">
    <source>
        <dbReference type="RuleBase" id="RU000716"/>
    </source>
</evidence>
<dbReference type="NCBIfam" id="NF009199">
    <property type="entry name" value="PRK12547.1"/>
    <property type="match status" value="1"/>
</dbReference>
<proteinExistence type="inferred from homology"/>
<dbReference type="NCBIfam" id="NF009169">
    <property type="entry name" value="PRK12516.1"/>
    <property type="match status" value="1"/>
</dbReference>
<accession>A0A844QFT4</accession>
<protein>
    <recommendedName>
        <fullName evidence="6">RNA polymerase sigma factor</fullName>
    </recommendedName>
</protein>
<dbReference type="PANTHER" id="PTHR43133:SF25">
    <property type="entry name" value="RNA POLYMERASE SIGMA FACTOR RFAY-RELATED"/>
    <property type="match status" value="1"/>
</dbReference>
<evidence type="ECO:0000313" key="10">
    <source>
        <dbReference type="Proteomes" id="UP000463224"/>
    </source>
</evidence>
<dbReference type="EMBL" id="WPHG01000001">
    <property type="protein sequence ID" value="MVA96938.1"/>
    <property type="molecule type" value="Genomic_DNA"/>
</dbReference>
<dbReference type="Gene3D" id="1.10.1740.10">
    <property type="match status" value="1"/>
</dbReference>
<sequence length="187" mass="20605">MSSSSSEEPAFKRELLASLPNLRAFAVSLIGRHDRADDLVQDTIMKAWAKQDSFEPGTNLKAWLFTILRNEFYSQMRKRGREVQDTDGVFTERLSTHPAQYGSLDLADFRKALAELPDDQREAIILVGASGFAYEEAAAICGCAVGTIKSRVSRARQRLQELLAVSGEADYGPDRDSASIVSRAFAG</sequence>
<evidence type="ECO:0000259" key="8">
    <source>
        <dbReference type="Pfam" id="PF08281"/>
    </source>
</evidence>
<feature type="domain" description="RNA polymerase sigma factor 70 region 4 type 2" evidence="8">
    <location>
        <begin position="108"/>
        <end position="159"/>
    </location>
</feature>
<name>A0A844QFT4_9HYPH</name>
<keyword evidence="5 6" id="KW-0804">Transcription</keyword>
<evidence type="ECO:0000256" key="5">
    <source>
        <dbReference type="ARBA" id="ARBA00023163"/>
    </source>
</evidence>
<feature type="domain" description="RNA polymerase sigma-70 region 2" evidence="7">
    <location>
        <begin position="19"/>
        <end position="81"/>
    </location>
</feature>
<dbReference type="RefSeq" id="WP_156711826.1">
    <property type="nucleotide sequence ID" value="NZ_WPHG01000001.1"/>
</dbReference>
<dbReference type="PANTHER" id="PTHR43133">
    <property type="entry name" value="RNA POLYMERASE ECF-TYPE SIGMA FACTO"/>
    <property type="match status" value="1"/>
</dbReference>
<keyword evidence="3 6" id="KW-0731">Sigma factor</keyword>
<comment type="similarity">
    <text evidence="1 6">Belongs to the sigma-70 factor family. ECF subfamily.</text>
</comment>
<evidence type="ECO:0000256" key="1">
    <source>
        <dbReference type="ARBA" id="ARBA00010641"/>
    </source>
</evidence>
<dbReference type="SUPFAM" id="SSF88659">
    <property type="entry name" value="Sigma3 and sigma4 domains of RNA polymerase sigma factors"/>
    <property type="match status" value="1"/>
</dbReference>
<evidence type="ECO:0000256" key="2">
    <source>
        <dbReference type="ARBA" id="ARBA00023015"/>
    </source>
</evidence>
<dbReference type="InterPro" id="IPR000838">
    <property type="entry name" value="RNA_pol_sigma70_ECF_CS"/>
</dbReference>
<dbReference type="Proteomes" id="UP000463224">
    <property type="component" value="Unassembled WGS sequence"/>
</dbReference>
<dbReference type="InterPro" id="IPR013324">
    <property type="entry name" value="RNA_pol_sigma_r3/r4-like"/>
</dbReference>
<dbReference type="GO" id="GO:0006352">
    <property type="term" value="P:DNA-templated transcription initiation"/>
    <property type="evidence" value="ECO:0007669"/>
    <property type="project" value="InterPro"/>
</dbReference>
<organism evidence="9 10">
    <name type="scientific">Nitratireductor arenosus</name>
    <dbReference type="NCBI Taxonomy" id="2682096"/>
    <lineage>
        <taxon>Bacteria</taxon>
        <taxon>Pseudomonadati</taxon>
        <taxon>Pseudomonadota</taxon>
        <taxon>Alphaproteobacteria</taxon>
        <taxon>Hyphomicrobiales</taxon>
        <taxon>Phyllobacteriaceae</taxon>
        <taxon>Nitratireductor</taxon>
    </lineage>
</organism>
<comment type="caution">
    <text evidence="9">The sequence shown here is derived from an EMBL/GenBank/DDBJ whole genome shotgun (WGS) entry which is preliminary data.</text>
</comment>
<dbReference type="NCBIfam" id="TIGR02937">
    <property type="entry name" value="sigma70-ECF"/>
    <property type="match status" value="1"/>
</dbReference>
<dbReference type="Pfam" id="PF08281">
    <property type="entry name" value="Sigma70_r4_2"/>
    <property type="match status" value="1"/>
</dbReference>
<evidence type="ECO:0000256" key="3">
    <source>
        <dbReference type="ARBA" id="ARBA00023082"/>
    </source>
</evidence>
<dbReference type="InterPro" id="IPR036388">
    <property type="entry name" value="WH-like_DNA-bd_sf"/>
</dbReference>
<evidence type="ECO:0000313" key="9">
    <source>
        <dbReference type="EMBL" id="MVA96938.1"/>
    </source>
</evidence>
<reference evidence="9 10" key="1">
    <citation type="submission" date="2019-12" db="EMBL/GenBank/DDBJ databases">
        <title>Nitratireductor arenosus sp. nov., Isolated from sea sand, Jeju island, South Korea.</title>
        <authorList>
            <person name="Kim W."/>
        </authorList>
    </citation>
    <scope>NUCLEOTIDE SEQUENCE [LARGE SCALE GENOMIC DNA]</scope>
    <source>
        <strain evidence="9 10">CAU 1489</strain>
    </source>
</reference>
<dbReference type="GO" id="GO:0003677">
    <property type="term" value="F:DNA binding"/>
    <property type="evidence" value="ECO:0007669"/>
    <property type="project" value="UniProtKB-KW"/>
</dbReference>
<dbReference type="InterPro" id="IPR013249">
    <property type="entry name" value="RNA_pol_sigma70_r4_t2"/>
</dbReference>
<dbReference type="InterPro" id="IPR007627">
    <property type="entry name" value="RNA_pol_sigma70_r2"/>
</dbReference>
<dbReference type="CDD" id="cd06171">
    <property type="entry name" value="Sigma70_r4"/>
    <property type="match status" value="1"/>
</dbReference>
<keyword evidence="10" id="KW-1185">Reference proteome</keyword>